<accession>A0ABR0F312</accession>
<feature type="compositionally biased region" description="Gly residues" evidence="1">
    <location>
        <begin position="143"/>
        <end position="164"/>
    </location>
</feature>
<evidence type="ECO:0000313" key="2">
    <source>
        <dbReference type="EMBL" id="KAK4507675.1"/>
    </source>
</evidence>
<name>A0ABR0F312_ZASCE</name>
<dbReference type="PANTHER" id="PTHR42090">
    <property type="match status" value="1"/>
</dbReference>
<dbReference type="PANTHER" id="PTHR42090:SF1">
    <property type="match status" value="1"/>
</dbReference>
<dbReference type="Proteomes" id="UP001305779">
    <property type="component" value="Unassembled WGS sequence"/>
</dbReference>
<feature type="compositionally biased region" description="Polar residues" evidence="1">
    <location>
        <begin position="99"/>
        <end position="115"/>
    </location>
</feature>
<keyword evidence="3" id="KW-1185">Reference proteome</keyword>
<gene>
    <name evidence="2" type="ORF">PRZ48_001410</name>
</gene>
<evidence type="ECO:0000256" key="1">
    <source>
        <dbReference type="SAM" id="MobiDB-lite"/>
    </source>
</evidence>
<comment type="caution">
    <text evidence="2">The sequence shown here is derived from an EMBL/GenBank/DDBJ whole genome shotgun (WGS) entry which is preliminary data.</text>
</comment>
<dbReference type="EMBL" id="JAXOVC010000001">
    <property type="protein sequence ID" value="KAK4507675.1"/>
    <property type="molecule type" value="Genomic_DNA"/>
</dbReference>
<feature type="compositionally biased region" description="Low complexity" evidence="1">
    <location>
        <begin position="56"/>
        <end position="72"/>
    </location>
</feature>
<protein>
    <submittedName>
        <fullName evidence="2">Uncharacterized protein</fullName>
    </submittedName>
</protein>
<feature type="region of interest" description="Disordered" evidence="1">
    <location>
        <begin position="29"/>
        <end position="164"/>
    </location>
</feature>
<feature type="compositionally biased region" description="Basic and acidic residues" evidence="1">
    <location>
        <begin position="73"/>
        <end position="84"/>
    </location>
</feature>
<feature type="compositionally biased region" description="Basic and acidic residues" evidence="1">
    <location>
        <begin position="35"/>
        <end position="54"/>
    </location>
</feature>
<sequence>MLPTTMRRSTLLPRTSLNRFAIAGRQFQSSTRQLASKEDLLDKDRINTESREYSKSGGDSAAAATEDAAFSADKTRPEEEHDAASRQSGGLDGLLKQAQDANNPLNVSPANQAVSQPKGVQEGKVTEGSAGETGQGSERARTSGGGSPSKAGGGKSGGGGAGTS</sequence>
<reference evidence="2 3" key="1">
    <citation type="journal article" date="2023" name="G3 (Bethesda)">
        <title>A chromosome-level genome assembly of Zasmidium syzygii isolated from banana leaves.</title>
        <authorList>
            <person name="van Westerhoven A.C."/>
            <person name="Mehrabi R."/>
            <person name="Talebi R."/>
            <person name="Steentjes M.B.F."/>
            <person name="Corcolon B."/>
            <person name="Chong P.A."/>
            <person name="Kema G.H.J."/>
            <person name="Seidl M.F."/>
        </authorList>
    </citation>
    <scope>NUCLEOTIDE SEQUENCE [LARGE SCALE GENOMIC DNA]</scope>
    <source>
        <strain evidence="2 3">P124</strain>
    </source>
</reference>
<proteinExistence type="predicted"/>
<evidence type="ECO:0000313" key="3">
    <source>
        <dbReference type="Proteomes" id="UP001305779"/>
    </source>
</evidence>
<organism evidence="2 3">
    <name type="scientific">Zasmidium cellare</name>
    <name type="common">Wine cellar mold</name>
    <name type="synonym">Racodium cellare</name>
    <dbReference type="NCBI Taxonomy" id="395010"/>
    <lineage>
        <taxon>Eukaryota</taxon>
        <taxon>Fungi</taxon>
        <taxon>Dikarya</taxon>
        <taxon>Ascomycota</taxon>
        <taxon>Pezizomycotina</taxon>
        <taxon>Dothideomycetes</taxon>
        <taxon>Dothideomycetidae</taxon>
        <taxon>Mycosphaerellales</taxon>
        <taxon>Mycosphaerellaceae</taxon>
        <taxon>Zasmidium</taxon>
    </lineage>
</organism>